<accession>A0A8X7U5L2</accession>
<dbReference type="AlphaFoldDB" id="A0A8X7U5L2"/>
<name>A0A8X7U5L2_BRACI</name>
<sequence>RRRGDVSAARAQVAATTNCRAHTETNMEELRQRRKRYCKRSLNLGCLCSGEDVAKRIRQGDLRETTVA</sequence>
<gene>
    <name evidence="1" type="ORF">Bca52824_072265</name>
</gene>
<dbReference type="Proteomes" id="UP000886595">
    <property type="component" value="Unassembled WGS sequence"/>
</dbReference>
<keyword evidence="2" id="KW-1185">Reference proteome</keyword>
<evidence type="ECO:0000313" key="2">
    <source>
        <dbReference type="Proteomes" id="UP000886595"/>
    </source>
</evidence>
<reference evidence="1 2" key="1">
    <citation type="submission" date="2020-02" db="EMBL/GenBank/DDBJ databases">
        <authorList>
            <person name="Ma Q."/>
            <person name="Huang Y."/>
            <person name="Song X."/>
            <person name="Pei D."/>
        </authorList>
    </citation>
    <scope>NUCLEOTIDE SEQUENCE [LARGE SCALE GENOMIC DNA]</scope>
    <source>
        <strain evidence="1">Sxm20200214</strain>
        <tissue evidence="1">Leaf</tissue>
    </source>
</reference>
<comment type="caution">
    <text evidence="1">The sequence shown here is derived from an EMBL/GenBank/DDBJ whole genome shotgun (WGS) entry which is preliminary data.</text>
</comment>
<protein>
    <submittedName>
        <fullName evidence="1">Uncharacterized protein</fullName>
    </submittedName>
</protein>
<feature type="non-terminal residue" evidence="1">
    <location>
        <position position="1"/>
    </location>
</feature>
<proteinExistence type="predicted"/>
<dbReference type="EMBL" id="JAAMPC010000014">
    <property type="protein sequence ID" value="KAG2265186.1"/>
    <property type="molecule type" value="Genomic_DNA"/>
</dbReference>
<organism evidence="1 2">
    <name type="scientific">Brassica carinata</name>
    <name type="common">Ethiopian mustard</name>
    <name type="synonym">Abyssinian cabbage</name>
    <dbReference type="NCBI Taxonomy" id="52824"/>
    <lineage>
        <taxon>Eukaryota</taxon>
        <taxon>Viridiplantae</taxon>
        <taxon>Streptophyta</taxon>
        <taxon>Embryophyta</taxon>
        <taxon>Tracheophyta</taxon>
        <taxon>Spermatophyta</taxon>
        <taxon>Magnoliopsida</taxon>
        <taxon>eudicotyledons</taxon>
        <taxon>Gunneridae</taxon>
        <taxon>Pentapetalae</taxon>
        <taxon>rosids</taxon>
        <taxon>malvids</taxon>
        <taxon>Brassicales</taxon>
        <taxon>Brassicaceae</taxon>
        <taxon>Brassiceae</taxon>
        <taxon>Brassica</taxon>
    </lineage>
</organism>
<evidence type="ECO:0000313" key="1">
    <source>
        <dbReference type="EMBL" id="KAG2265186.1"/>
    </source>
</evidence>